<sequence>MEKVEYWFNTKTKAVEQGKLSLSVDRLGPFETYEQAKLAEQTIAERARQIREQDDEDWA</sequence>
<gene>
    <name evidence="1" type="ORF">HRU87_03220</name>
</gene>
<dbReference type="RefSeq" id="WP_173493506.1">
    <property type="nucleotide sequence ID" value="NZ_CP054056.1"/>
</dbReference>
<proteinExistence type="predicted"/>
<protein>
    <submittedName>
        <fullName evidence="1">Methionine aminopeptidase</fullName>
    </submittedName>
</protein>
<evidence type="ECO:0000313" key="1">
    <source>
        <dbReference type="EMBL" id="QKJ25209.1"/>
    </source>
</evidence>
<keyword evidence="1" id="KW-0378">Hydrolase</keyword>
<reference evidence="1 2" key="1">
    <citation type="submission" date="2020-05" db="EMBL/GenBank/DDBJ databases">
        <title>Aquirufa sp. strain 15G-AUS-rot a new Aquirufa species.</title>
        <authorList>
            <person name="Pitt A."/>
            <person name="Hahn M.W."/>
        </authorList>
    </citation>
    <scope>NUCLEOTIDE SEQUENCE [LARGE SCALE GENOMIC DNA]</scope>
    <source>
        <strain evidence="1 2">15G-AUS-rot</strain>
    </source>
</reference>
<name>A0A7D4Q406_9MICO</name>
<dbReference type="GO" id="GO:0004177">
    <property type="term" value="F:aminopeptidase activity"/>
    <property type="evidence" value="ECO:0007669"/>
    <property type="project" value="UniProtKB-KW"/>
</dbReference>
<evidence type="ECO:0000313" key="2">
    <source>
        <dbReference type="Proteomes" id="UP000501003"/>
    </source>
</evidence>
<keyword evidence="2" id="KW-1185">Reference proteome</keyword>
<keyword evidence="1" id="KW-0031">Aminopeptidase</keyword>
<accession>A0A7D4Q406</accession>
<organism evidence="1 2">
    <name type="scientific">Aquiluna borgnonia</name>
    <dbReference type="NCBI Taxonomy" id="2499157"/>
    <lineage>
        <taxon>Bacteria</taxon>
        <taxon>Bacillati</taxon>
        <taxon>Actinomycetota</taxon>
        <taxon>Actinomycetes</taxon>
        <taxon>Micrococcales</taxon>
        <taxon>Microbacteriaceae</taxon>
        <taxon>Luna cluster</taxon>
        <taxon>Luna-1 subcluster</taxon>
        <taxon>Aquiluna</taxon>
    </lineage>
</organism>
<keyword evidence="1" id="KW-0645">Protease</keyword>
<dbReference type="KEGG" id="aqg:HRU87_03220"/>
<dbReference type="AlphaFoldDB" id="A0A7D4Q406"/>
<dbReference type="Proteomes" id="UP000501003">
    <property type="component" value="Chromosome"/>
</dbReference>
<dbReference type="EMBL" id="CP054056">
    <property type="protein sequence ID" value="QKJ25209.1"/>
    <property type="molecule type" value="Genomic_DNA"/>
</dbReference>